<dbReference type="PROSITE" id="PS51075">
    <property type="entry name" value="MH1"/>
    <property type="match status" value="1"/>
</dbReference>
<evidence type="ECO:0000256" key="5">
    <source>
        <dbReference type="ARBA" id="ARBA00023163"/>
    </source>
</evidence>
<dbReference type="GO" id="GO:0009791">
    <property type="term" value="P:post-embryonic development"/>
    <property type="evidence" value="ECO:0007669"/>
    <property type="project" value="UniProtKB-ARBA"/>
</dbReference>
<dbReference type="GO" id="GO:0050793">
    <property type="term" value="P:regulation of developmental process"/>
    <property type="evidence" value="ECO:0007669"/>
    <property type="project" value="UniProtKB-ARBA"/>
</dbReference>
<dbReference type="InterPro" id="IPR008984">
    <property type="entry name" value="SMAD_FHA_dom_sf"/>
</dbReference>
<dbReference type="SMART" id="SM00523">
    <property type="entry name" value="DWA"/>
    <property type="match status" value="1"/>
</dbReference>
<evidence type="ECO:0000256" key="7">
    <source>
        <dbReference type="RuleBase" id="RU361195"/>
    </source>
</evidence>
<dbReference type="Gene3D" id="2.60.200.10">
    <property type="match status" value="1"/>
</dbReference>
<dbReference type="InterPro" id="IPR003619">
    <property type="entry name" value="MAD_homology1_Dwarfin-type"/>
</dbReference>
<dbReference type="AlphaFoldDB" id="A0AA38HQC3"/>
<dbReference type="GO" id="GO:0030509">
    <property type="term" value="P:BMP signaling pathway"/>
    <property type="evidence" value="ECO:0007669"/>
    <property type="project" value="TreeGrafter"/>
</dbReference>
<dbReference type="GO" id="GO:0071144">
    <property type="term" value="C:heteromeric SMAD protein complex"/>
    <property type="evidence" value="ECO:0007669"/>
    <property type="project" value="TreeGrafter"/>
</dbReference>
<dbReference type="InterPro" id="IPR013790">
    <property type="entry name" value="Dwarfin"/>
</dbReference>
<dbReference type="InterPro" id="IPR013019">
    <property type="entry name" value="MAD_homology_MH1"/>
</dbReference>
<dbReference type="GO" id="GO:0009653">
    <property type="term" value="P:anatomical structure morphogenesis"/>
    <property type="evidence" value="ECO:0007669"/>
    <property type="project" value="TreeGrafter"/>
</dbReference>
<feature type="domain" description="MH2" evidence="9">
    <location>
        <begin position="142"/>
        <end position="331"/>
    </location>
</feature>
<dbReference type="InterPro" id="IPR001132">
    <property type="entry name" value="SMAD_dom_Dwarfin-type"/>
</dbReference>
<evidence type="ECO:0000256" key="1">
    <source>
        <dbReference type="ARBA" id="ARBA00005545"/>
    </source>
</evidence>
<dbReference type="GO" id="GO:0000981">
    <property type="term" value="F:DNA-binding transcription factor activity, RNA polymerase II-specific"/>
    <property type="evidence" value="ECO:0007669"/>
    <property type="project" value="TreeGrafter"/>
</dbReference>
<dbReference type="GO" id="GO:0030154">
    <property type="term" value="P:cell differentiation"/>
    <property type="evidence" value="ECO:0007669"/>
    <property type="project" value="TreeGrafter"/>
</dbReference>
<evidence type="ECO:0000259" key="8">
    <source>
        <dbReference type="PROSITE" id="PS51075"/>
    </source>
</evidence>
<dbReference type="GO" id="GO:0070411">
    <property type="term" value="F:I-SMAD binding"/>
    <property type="evidence" value="ECO:0007669"/>
    <property type="project" value="TreeGrafter"/>
</dbReference>
<evidence type="ECO:0000256" key="6">
    <source>
        <dbReference type="ARBA" id="ARBA00023242"/>
    </source>
</evidence>
<dbReference type="Proteomes" id="UP001168821">
    <property type="component" value="Unassembled WGS sequence"/>
</dbReference>
<keyword evidence="5 7" id="KW-0804">Transcription</keyword>
<dbReference type="InterPro" id="IPR017855">
    <property type="entry name" value="SMAD-like_dom_sf"/>
</dbReference>
<dbReference type="PANTHER" id="PTHR13703:SF61">
    <property type="entry name" value="PROTEIN MOTHERS AGAINST DPP"/>
    <property type="match status" value="1"/>
</dbReference>
<dbReference type="PANTHER" id="PTHR13703">
    <property type="entry name" value="SMAD"/>
    <property type="match status" value="1"/>
</dbReference>
<keyword evidence="4 7" id="KW-0805">Transcription regulation</keyword>
<evidence type="ECO:0000313" key="10">
    <source>
        <dbReference type="EMBL" id="KAJ3641988.1"/>
    </source>
</evidence>
<keyword evidence="3" id="KW-0862">Zinc</keyword>
<dbReference type="GO" id="GO:0051239">
    <property type="term" value="P:regulation of multicellular organismal process"/>
    <property type="evidence" value="ECO:0007669"/>
    <property type="project" value="UniProtKB-ARBA"/>
</dbReference>
<dbReference type="Pfam" id="PF03165">
    <property type="entry name" value="MH1"/>
    <property type="match status" value="1"/>
</dbReference>
<keyword evidence="7" id="KW-0963">Cytoplasm</keyword>
<dbReference type="SMART" id="SM00524">
    <property type="entry name" value="DWB"/>
    <property type="match status" value="1"/>
</dbReference>
<proteinExistence type="inferred from homology"/>
<dbReference type="Gene3D" id="3.90.520.10">
    <property type="entry name" value="SMAD MH1 domain"/>
    <property type="match status" value="1"/>
</dbReference>
<comment type="subcellular location">
    <subcellularLocation>
        <location evidence="7">Cytoplasm</location>
    </subcellularLocation>
    <subcellularLocation>
        <location evidence="7">Nucleus</location>
    </subcellularLocation>
</comment>
<evidence type="ECO:0000256" key="2">
    <source>
        <dbReference type="ARBA" id="ARBA00022723"/>
    </source>
</evidence>
<dbReference type="SUPFAM" id="SSF49879">
    <property type="entry name" value="SMAD/FHA domain"/>
    <property type="match status" value="1"/>
</dbReference>
<gene>
    <name evidence="10" type="ORF">Zmor_028456</name>
</gene>
<keyword evidence="6 7" id="KW-0539">Nucleus</keyword>
<dbReference type="GO" id="GO:0005737">
    <property type="term" value="C:cytoplasm"/>
    <property type="evidence" value="ECO:0007669"/>
    <property type="project" value="UniProtKB-SubCell"/>
</dbReference>
<keyword evidence="11" id="KW-1185">Reference proteome</keyword>
<accession>A0AA38HQC3</accession>
<comment type="similarity">
    <text evidence="1 7">Belongs to the dwarfin/SMAD family.</text>
</comment>
<protein>
    <recommendedName>
        <fullName evidence="7">Mothers against decapentaplegic homolog</fullName>
        <shortName evidence="7">MAD homolog</shortName>
        <shortName evidence="7">Mothers against DPP homolog</shortName>
    </recommendedName>
    <alternativeName>
        <fullName evidence="7">SMAD family member</fullName>
    </alternativeName>
</protein>
<dbReference type="SUPFAM" id="SSF56366">
    <property type="entry name" value="SMAD MH1 domain"/>
    <property type="match status" value="1"/>
</dbReference>
<dbReference type="Pfam" id="PF03166">
    <property type="entry name" value="MH2"/>
    <property type="match status" value="1"/>
</dbReference>
<feature type="domain" description="MH1" evidence="8">
    <location>
        <begin position="1"/>
        <end position="132"/>
    </location>
</feature>
<evidence type="ECO:0000313" key="11">
    <source>
        <dbReference type="Proteomes" id="UP001168821"/>
    </source>
</evidence>
<name>A0AA38HQC3_9CUCU</name>
<dbReference type="GO" id="GO:0060395">
    <property type="term" value="P:SMAD protein signal transduction"/>
    <property type="evidence" value="ECO:0007669"/>
    <property type="project" value="TreeGrafter"/>
</dbReference>
<dbReference type="PROSITE" id="PS51076">
    <property type="entry name" value="MH2"/>
    <property type="match status" value="1"/>
</dbReference>
<dbReference type="InterPro" id="IPR036578">
    <property type="entry name" value="SMAD_MH1_sf"/>
</dbReference>
<keyword evidence="2" id="KW-0479">Metal-binding</keyword>
<sequence length="331" mass="38638">MSADESQAEINVEDIYPGFHIFQGLKYGLDFEKAIVEERIIELVAKIINSDNPPTTNNVTPCINIPRRLTYLVNNPNLRIYGQLWRWTHIRKLYVERELSKFQADRTCYSAIHGEICLNPLHYLKKSRPTSGLAWCPPLHPWATIAYYEKCRKLETFQCFPHEIQVNCNTVPGRAVGCFSLDGIRNELREDEVTNTRRQIGDGISLYYVNGQVFVHLLSDSGVYIEALYCNRVKNHRKHTLHWLQPFDVTSMQLMDDDGFHILLDKAVQEGAEAVYDLAKIFTIRVVFVDHWRTNTPVTNYNCWIEIRLCRQMKWIDNALRQMGAPYKLHY</sequence>
<dbReference type="EMBL" id="JALNTZ010000009">
    <property type="protein sequence ID" value="KAJ3641988.1"/>
    <property type="molecule type" value="Genomic_DNA"/>
</dbReference>
<evidence type="ECO:0000256" key="4">
    <source>
        <dbReference type="ARBA" id="ARBA00023015"/>
    </source>
</evidence>
<dbReference type="GO" id="GO:0000978">
    <property type="term" value="F:RNA polymerase II cis-regulatory region sequence-specific DNA binding"/>
    <property type="evidence" value="ECO:0007669"/>
    <property type="project" value="TreeGrafter"/>
</dbReference>
<dbReference type="GO" id="GO:0046872">
    <property type="term" value="F:metal ion binding"/>
    <property type="evidence" value="ECO:0007669"/>
    <property type="project" value="UniProtKB-KW"/>
</dbReference>
<organism evidence="10 11">
    <name type="scientific">Zophobas morio</name>
    <dbReference type="NCBI Taxonomy" id="2755281"/>
    <lineage>
        <taxon>Eukaryota</taxon>
        <taxon>Metazoa</taxon>
        <taxon>Ecdysozoa</taxon>
        <taxon>Arthropoda</taxon>
        <taxon>Hexapoda</taxon>
        <taxon>Insecta</taxon>
        <taxon>Pterygota</taxon>
        <taxon>Neoptera</taxon>
        <taxon>Endopterygota</taxon>
        <taxon>Coleoptera</taxon>
        <taxon>Polyphaga</taxon>
        <taxon>Cucujiformia</taxon>
        <taxon>Tenebrionidae</taxon>
        <taxon>Zophobas</taxon>
    </lineage>
</organism>
<comment type="caution">
    <text evidence="10">The sequence shown here is derived from an EMBL/GenBank/DDBJ whole genome shotgun (WGS) entry which is preliminary data.</text>
</comment>
<evidence type="ECO:0000259" key="9">
    <source>
        <dbReference type="PROSITE" id="PS51076"/>
    </source>
</evidence>
<reference evidence="10" key="1">
    <citation type="journal article" date="2023" name="G3 (Bethesda)">
        <title>Whole genome assemblies of Zophobas morio and Tenebrio molitor.</title>
        <authorList>
            <person name="Kaur S."/>
            <person name="Stinson S.A."/>
            <person name="diCenzo G.C."/>
        </authorList>
    </citation>
    <scope>NUCLEOTIDE SEQUENCE</scope>
    <source>
        <strain evidence="10">QUZm001</strain>
    </source>
</reference>
<evidence type="ECO:0000256" key="3">
    <source>
        <dbReference type="ARBA" id="ARBA00022833"/>
    </source>
</evidence>